<dbReference type="GO" id="GO:0000956">
    <property type="term" value="P:nuclear-transcribed mRNA catabolic process"/>
    <property type="evidence" value="ECO:0007669"/>
    <property type="project" value="InterPro"/>
</dbReference>
<dbReference type="Pfam" id="PF20778">
    <property type="entry name" value="SLS1_C"/>
    <property type="match status" value="1"/>
</dbReference>
<dbReference type="SUPFAM" id="SSF50182">
    <property type="entry name" value="Sm-like ribonucleoproteins"/>
    <property type="match status" value="1"/>
</dbReference>
<feature type="region of interest" description="Disordered" evidence="9">
    <location>
        <begin position="102"/>
        <end position="152"/>
    </location>
</feature>
<dbReference type="InterPro" id="IPR017132">
    <property type="entry name" value="Lsm7"/>
</dbReference>
<accession>A0A9W8ATA7</accession>
<proteinExistence type="inferred from homology"/>
<comment type="similarity">
    <text evidence="2">Belongs to the snRNP Sm proteins family.</text>
</comment>
<evidence type="ECO:0000256" key="4">
    <source>
        <dbReference type="ARBA" id="ARBA00022728"/>
    </source>
</evidence>
<keyword evidence="4" id="KW-0747">Spliceosome</keyword>
<dbReference type="Pfam" id="PF20776">
    <property type="entry name" value="SLS1_N"/>
    <property type="match status" value="1"/>
</dbReference>
<dbReference type="SMART" id="SM00651">
    <property type="entry name" value="Sm"/>
    <property type="match status" value="1"/>
</dbReference>
<feature type="region of interest" description="Disordered" evidence="9">
    <location>
        <begin position="1"/>
        <end position="24"/>
    </location>
</feature>
<evidence type="ECO:0000256" key="5">
    <source>
        <dbReference type="ARBA" id="ARBA00022884"/>
    </source>
</evidence>
<keyword evidence="8" id="KW-0687">Ribonucleoprotein</keyword>
<dbReference type="InterPro" id="IPR001163">
    <property type="entry name" value="Sm_dom_euk/arc"/>
</dbReference>
<organism evidence="11 12">
    <name type="scientific">Dispira parvispora</name>
    <dbReference type="NCBI Taxonomy" id="1520584"/>
    <lineage>
        <taxon>Eukaryota</taxon>
        <taxon>Fungi</taxon>
        <taxon>Fungi incertae sedis</taxon>
        <taxon>Zoopagomycota</taxon>
        <taxon>Kickxellomycotina</taxon>
        <taxon>Dimargaritomycetes</taxon>
        <taxon>Dimargaritales</taxon>
        <taxon>Dimargaritaceae</taxon>
        <taxon>Dispira</taxon>
    </lineage>
</organism>
<dbReference type="Gene3D" id="2.30.30.100">
    <property type="match status" value="1"/>
</dbReference>
<evidence type="ECO:0000256" key="2">
    <source>
        <dbReference type="ARBA" id="ARBA00006850"/>
    </source>
</evidence>
<dbReference type="InterPro" id="IPR044641">
    <property type="entry name" value="Lsm7/SmG-like"/>
</dbReference>
<feature type="domain" description="Sm" evidence="10">
    <location>
        <begin position="23"/>
        <end position="100"/>
    </location>
</feature>
<dbReference type="GO" id="GO:0071004">
    <property type="term" value="C:U2-type prespliceosome"/>
    <property type="evidence" value="ECO:0007669"/>
    <property type="project" value="TreeGrafter"/>
</dbReference>
<dbReference type="InterPro" id="IPR047575">
    <property type="entry name" value="Sm"/>
</dbReference>
<dbReference type="Proteomes" id="UP001150925">
    <property type="component" value="Unassembled WGS sequence"/>
</dbReference>
<dbReference type="Pfam" id="PF01423">
    <property type="entry name" value="LSM"/>
    <property type="match status" value="1"/>
</dbReference>
<dbReference type="GO" id="GO:0097526">
    <property type="term" value="C:spliceosomal tri-snRNP complex"/>
    <property type="evidence" value="ECO:0007669"/>
    <property type="project" value="TreeGrafter"/>
</dbReference>
<gene>
    <name evidence="11" type="primary">lsm7</name>
    <name evidence="11" type="ORF">IWQ62_001134</name>
</gene>
<comment type="caution">
    <text evidence="11">The sequence shown here is derived from an EMBL/GenBank/DDBJ whole genome shotgun (WGS) entry which is preliminary data.</text>
</comment>
<dbReference type="GO" id="GO:0003723">
    <property type="term" value="F:RNA binding"/>
    <property type="evidence" value="ECO:0007669"/>
    <property type="project" value="UniProtKB-KW"/>
</dbReference>
<dbReference type="EMBL" id="JANBPY010000156">
    <property type="protein sequence ID" value="KAJ1968623.1"/>
    <property type="molecule type" value="Genomic_DNA"/>
</dbReference>
<reference evidence="11" key="1">
    <citation type="submission" date="2022-07" db="EMBL/GenBank/DDBJ databases">
        <title>Phylogenomic reconstructions and comparative analyses of Kickxellomycotina fungi.</title>
        <authorList>
            <person name="Reynolds N.K."/>
            <person name="Stajich J.E."/>
            <person name="Barry K."/>
            <person name="Grigoriev I.V."/>
            <person name="Crous P."/>
            <person name="Smith M.E."/>
        </authorList>
    </citation>
    <scope>NUCLEOTIDE SEQUENCE</scope>
    <source>
        <strain evidence="11">RSA 1196</strain>
    </source>
</reference>
<dbReference type="OrthoDB" id="274944at2759"/>
<dbReference type="AlphaFoldDB" id="A0A9W8ATA7"/>
<dbReference type="PROSITE" id="PS52002">
    <property type="entry name" value="SM"/>
    <property type="match status" value="1"/>
</dbReference>
<evidence type="ECO:0000256" key="3">
    <source>
        <dbReference type="ARBA" id="ARBA00022664"/>
    </source>
</evidence>
<feature type="compositionally biased region" description="Polar residues" evidence="9">
    <location>
        <begin position="106"/>
        <end position="122"/>
    </location>
</feature>
<keyword evidence="6" id="KW-0508">mRNA splicing</keyword>
<evidence type="ECO:0000313" key="12">
    <source>
        <dbReference type="Proteomes" id="UP001150925"/>
    </source>
</evidence>
<evidence type="ECO:0000256" key="6">
    <source>
        <dbReference type="ARBA" id="ARBA00023187"/>
    </source>
</evidence>
<name>A0A9W8ATA7_9FUNG</name>
<dbReference type="InterPro" id="IPR048401">
    <property type="entry name" value="SLS1_C"/>
</dbReference>
<dbReference type="GO" id="GO:0005688">
    <property type="term" value="C:U6 snRNP"/>
    <property type="evidence" value="ECO:0007669"/>
    <property type="project" value="TreeGrafter"/>
</dbReference>
<keyword evidence="5" id="KW-0694">RNA-binding</keyword>
<evidence type="ECO:0000259" key="10">
    <source>
        <dbReference type="PROSITE" id="PS52002"/>
    </source>
</evidence>
<evidence type="ECO:0000256" key="1">
    <source>
        <dbReference type="ARBA" id="ARBA00004123"/>
    </source>
</evidence>
<evidence type="ECO:0000256" key="8">
    <source>
        <dbReference type="ARBA" id="ARBA00023274"/>
    </source>
</evidence>
<dbReference type="GO" id="GO:0071013">
    <property type="term" value="C:catalytic step 2 spliceosome"/>
    <property type="evidence" value="ECO:0007669"/>
    <property type="project" value="TreeGrafter"/>
</dbReference>
<dbReference type="PANTHER" id="PTHR10553">
    <property type="entry name" value="SMALL NUCLEAR RIBONUCLEOPROTEIN"/>
    <property type="match status" value="1"/>
</dbReference>
<comment type="subcellular location">
    <subcellularLocation>
        <location evidence="1">Nucleus</location>
    </subcellularLocation>
</comment>
<evidence type="ECO:0000256" key="7">
    <source>
        <dbReference type="ARBA" id="ARBA00023242"/>
    </source>
</evidence>
<dbReference type="CDD" id="cd01729">
    <property type="entry name" value="LSm7"/>
    <property type="match status" value="1"/>
</dbReference>
<dbReference type="GO" id="GO:1990726">
    <property type="term" value="C:Lsm1-7-Pat1 complex"/>
    <property type="evidence" value="ECO:0007669"/>
    <property type="project" value="TreeGrafter"/>
</dbReference>
<dbReference type="PANTHER" id="PTHR10553:SF5">
    <property type="entry name" value="U6 SNRNA-ASSOCIATED SM-LIKE PROTEIN LSM7"/>
    <property type="match status" value="1"/>
</dbReference>
<keyword evidence="12" id="KW-1185">Reference proteome</keyword>
<dbReference type="GO" id="GO:0005689">
    <property type="term" value="C:U12-type spliceosomal complex"/>
    <property type="evidence" value="ECO:0007669"/>
    <property type="project" value="TreeGrafter"/>
</dbReference>
<keyword evidence="3" id="KW-0507">mRNA processing</keyword>
<evidence type="ECO:0000313" key="11">
    <source>
        <dbReference type="EMBL" id="KAJ1968623.1"/>
    </source>
</evidence>
<protein>
    <submittedName>
        <fullName evidence="11">U6 snRNP-associated protein Lsm7</fullName>
    </submittedName>
</protein>
<sequence>MRGRGGRGRGGRQPGNTEKRTRDPILDLTKYTDKRIRVKFMGGREVVGVLKGHDQLLNLVLDEAEEYLEATEGDTQATRKVGLMVCRGPSVVTLSPFDGSECIANPDQSSQSSTDLTNGTNDPKTEELTPAPQDNEPPKKTKKRKAPSRKSTKYLEIESELARFDPLALDLTQDFDKESSVTMHDIEQFRPQQTSPLTDAKWQELAQRLHRGFVTRQLQAYAQSLDIARVKKSTGKKVLVDLIMRKGWGLRKTKDEMKMTLQRRKMKAEECISLDHHLCRIIQRKNILPQIALRTLTKITTGPDSSPEVVIRGAPGQVQEAAKALSFIQSRIQSTVLSLDKLNHYHPQEWLGSTETDSNAPSLNTLLELVADQCEVNIVTTEQPGTLKIFYLGQRDLVAAKRMLIDALVPEATTQIYLGLASTPKNLFWSPLSTLFSASALIHHLPLHRITSINDSQSPEDPLSVESVQFYPLRSTPTPSDKSGTETTHDLHALRSVLDQWKVHCRKVREQYPSAQAKVYVKYGQVGHCPVGRFHPNDLFQFPNPSSVTLDTLKQQGMVDKAISFNCSNFPGRQAIGNRKLLNHTQYLVTRWTPLPSPASASATTDGRLPHDLQLVLAPKHSQYGQVNLVRMESILAHHATHLLFPEAKFDITLHLELIESIDLQDERAQAVDQLIQPVKVANMPDMSLLPVSIPLGSEVTLPSLTLPDSNEANSTDSTPAQAYFVRSFVSQTTHRYQEDQGVLELRSSKNLINGTSEESLEWTLIDSHASDVSVDVSPLDKLHNLEEVEWLRFVDSTLRLLT</sequence>
<dbReference type="InterPro" id="IPR010920">
    <property type="entry name" value="LSM_dom_sf"/>
</dbReference>
<evidence type="ECO:0000256" key="9">
    <source>
        <dbReference type="SAM" id="MobiDB-lite"/>
    </source>
</evidence>
<feature type="compositionally biased region" description="Basic residues" evidence="9">
    <location>
        <begin position="140"/>
        <end position="152"/>
    </location>
</feature>
<feature type="compositionally biased region" description="Basic residues" evidence="9">
    <location>
        <begin position="1"/>
        <end position="10"/>
    </location>
</feature>
<dbReference type="InterPro" id="IPR048400">
    <property type="entry name" value="SLS1_N"/>
</dbReference>
<keyword evidence="7" id="KW-0539">Nucleus</keyword>
<dbReference type="GO" id="GO:0000398">
    <property type="term" value="P:mRNA splicing, via spliceosome"/>
    <property type="evidence" value="ECO:0007669"/>
    <property type="project" value="InterPro"/>
</dbReference>